<evidence type="ECO:0000256" key="1">
    <source>
        <dbReference type="SAM" id="MobiDB-lite"/>
    </source>
</evidence>
<feature type="region of interest" description="Disordered" evidence="1">
    <location>
        <begin position="1"/>
        <end position="46"/>
    </location>
</feature>
<name>A0A5P1FT46_ASPOF</name>
<keyword evidence="3" id="KW-1185">Reference proteome</keyword>
<proteinExistence type="predicted"/>
<evidence type="ECO:0000313" key="3">
    <source>
        <dbReference type="Proteomes" id="UP000243459"/>
    </source>
</evidence>
<feature type="compositionally biased region" description="Basic and acidic residues" evidence="1">
    <location>
        <begin position="13"/>
        <end position="35"/>
    </location>
</feature>
<dbReference type="AlphaFoldDB" id="A0A5P1FT46"/>
<organism evidence="2 3">
    <name type="scientific">Asparagus officinalis</name>
    <name type="common">Garden asparagus</name>
    <dbReference type="NCBI Taxonomy" id="4686"/>
    <lineage>
        <taxon>Eukaryota</taxon>
        <taxon>Viridiplantae</taxon>
        <taxon>Streptophyta</taxon>
        <taxon>Embryophyta</taxon>
        <taxon>Tracheophyta</taxon>
        <taxon>Spermatophyta</taxon>
        <taxon>Magnoliopsida</taxon>
        <taxon>Liliopsida</taxon>
        <taxon>Asparagales</taxon>
        <taxon>Asparagaceae</taxon>
        <taxon>Asparagoideae</taxon>
        <taxon>Asparagus</taxon>
    </lineage>
</organism>
<accession>A0A5P1FT46</accession>
<dbReference type="EMBL" id="CM007381">
    <property type="protein sequence ID" value="ONK81486.1"/>
    <property type="molecule type" value="Genomic_DNA"/>
</dbReference>
<gene>
    <name evidence="2" type="ORF">A4U43_C01F29640</name>
</gene>
<dbReference type="Proteomes" id="UP000243459">
    <property type="component" value="Chromosome 1"/>
</dbReference>
<evidence type="ECO:0000313" key="2">
    <source>
        <dbReference type="EMBL" id="ONK81486.1"/>
    </source>
</evidence>
<sequence length="111" mass="12266">MALVQKLTGLSHPLKEDGEEYNARKTPEQNVKEAKAPLPPLVDEDGTTVVDATAAEPDELGFESQTLPAMLNNGFLSEIPLFTPNSADHFFFSPKSLYRYSSSESKTFPEF</sequence>
<protein>
    <submittedName>
        <fullName evidence="2">Uncharacterized protein</fullName>
    </submittedName>
</protein>
<reference evidence="3" key="1">
    <citation type="journal article" date="2017" name="Nat. Commun.">
        <title>The asparagus genome sheds light on the origin and evolution of a young Y chromosome.</title>
        <authorList>
            <person name="Harkess A."/>
            <person name="Zhou J."/>
            <person name="Xu C."/>
            <person name="Bowers J.E."/>
            <person name="Van der Hulst R."/>
            <person name="Ayyampalayam S."/>
            <person name="Mercati F."/>
            <person name="Riccardi P."/>
            <person name="McKain M.R."/>
            <person name="Kakrana A."/>
            <person name="Tang H."/>
            <person name="Ray J."/>
            <person name="Groenendijk J."/>
            <person name="Arikit S."/>
            <person name="Mathioni S.M."/>
            <person name="Nakano M."/>
            <person name="Shan H."/>
            <person name="Telgmann-Rauber A."/>
            <person name="Kanno A."/>
            <person name="Yue Z."/>
            <person name="Chen H."/>
            <person name="Li W."/>
            <person name="Chen Y."/>
            <person name="Xu X."/>
            <person name="Zhang Y."/>
            <person name="Luo S."/>
            <person name="Chen H."/>
            <person name="Gao J."/>
            <person name="Mao Z."/>
            <person name="Pires J.C."/>
            <person name="Luo M."/>
            <person name="Kudrna D."/>
            <person name="Wing R.A."/>
            <person name="Meyers B.C."/>
            <person name="Yi K."/>
            <person name="Kong H."/>
            <person name="Lavrijsen P."/>
            <person name="Sunseri F."/>
            <person name="Falavigna A."/>
            <person name="Ye Y."/>
            <person name="Leebens-Mack J.H."/>
            <person name="Chen G."/>
        </authorList>
    </citation>
    <scope>NUCLEOTIDE SEQUENCE [LARGE SCALE GENOMIC DNA]</scope>
    <source>
        <strain evidence="3">cv. DH0086</strain>
    </source>
</reference>
<dbReference type="Gramene" id="ONK81486">
    <property type="protein sequence ID" value="ONK81486"/>
    <property type="gene ID" value="A4U43_C01F29640"/>
</dbReference>